<comment type="similarity">
    <text evidence="1">Belongs to the universal ribosomal protein uL30 family.</text>
</comment>
<dbReference type="InterPro" id="IPR039699">
    <property type="entry name" value="Ribosomal_uL30"/>
</dbReference>
<evidence type="ECO:0000313" key="3">
    <source>
        <dbReference type="EMBL" id="TVP39597.1"/>
    </source>
</evidence>
<feature type="domain" description="Large ribosomal subunit protein uL30-like ferredoxin-like fold" evidence="2">
    <location>
        <begin position="3"/>
        <end position="53"/>
    </location>
</feature>
<dbReference type="Gene3D" id="1.10.15.30">
    <property type="match status" value="1"/>
</dbReference>
<keyword evidence="3" id="KW-0687">Ribonucleoprotein</keyword>
<keyword evidence="4" id="KW-1185">Reference proteome</keyword>
<dbReference type="Gene3D" id="3.30.1390.20">
    <property type="entry name" value="Ribosomal protein L30, ferredoxin-like fold domain"/>
    <property type="match status" value="1"/>
</dbReference>
<dbReference type="InterPro" id="IPR036919">
    <property type="entry name" value="Ribo_uL30_ferredoxin-like_sf"/>
</dbReference>
<dbReference type="AlphaFoldDB" id="A0A557SSK9"/>
<evidence type="ECO:0000313" key="4">
    <source>
        <dbReference type="Proteomes" id="UP000315289"/>
    </source>
</evidence>
<dbReference type="SUPFAM" id="SSF55129">
    <property type="entry name" value="Ribosomal protein L30p/L7e"/>
    <property type="match status" value="1"/>
</dbReference>
<dbReference type="PANTHER" id="PTHR11524">
    <property type="entry name" value="60S RIBOSOMAL PROTEIN L7"/>
    <property type="match status" value="1"/>
</dbReference>
<dbReference type="GO" id="GO:0003735">
    <property type="term" value="F:structural constituent of ribosome"/>
    <property type="evidence" value="ECO:0007669"/>
    <property type="project" value="TreeGrafter"/>
</dbReference>
<dbReference type="GO" id="GO:0003723">
    <property type="term" value="F:RNA binding"/>
    <property type="evidence" value="ECO:0007669"/>
    <property type="project" value="TreeGrafter"/>
</dbReference>
<dbReference type="RefSeq" id="WP_144733411.1">
    <property type="nucleotide sequence ID" value="NZ_ML675589.1"/>
</dbReference>
<protein>
    <submittedName>
        <fullName evidence="3">50S ribosomal protein L30P</fullName>
    </submittedName>
</protein>
<sequence length="156" mass="17779">MVYLVVRMKGTVNIPNWANVTLENLHLHKKFRATLIPENDQTLGMLRKIKEVVAWTSVEENFIREFIEQKGRASASKLLSNQKQTESGKTSNIDISKVISDVSKNETYLSKLDGIKPWFALNPPRGGFKKKSKLLHSQNGILGENKDLLEIVKRMM</sequence>
<name>A0A557SSK9_9ARCH</name>
<dbReference type="Pfam" id="PF00327">
    <property type="entry name" value="Ribosomal_L30"/>
    <property type="match status" value="1"/>
</dbReference>
<dbReference type="OrthoDB" id="6379at2157"/>
<dbReference type="PANTHER" id="PTHR11524:SF16">
    <property type="entry name" value="LARGE RIBOSOMAL SUBUNIT PROTEIN UL30"/>
    <property type="match status" value="1"/>
</dbReference>
<evidence type="ECO:0000256" key="1">
    <source>
        <dbReference type="ARBA" id="ARBA00007594"/>
    </source>
</evidence>
<dbReference type="EMBL" id="VOAH01000014">
    <property type="protein sequence ID" value="TVP39597.1"/>
    <property type="molecule type" value="Genomic_DNA"/>
</dbReference>
<reference evidence="3 4" key="1">
    <citation type="journal article" date="2019" name="Front. Microbiol.">
        <title>Ammonia Oxidation by the Arctic Terrestrial Thaumarchaeote Candidatus Nitrosocosmicus arcticus Is Stimulated by Increasing Temperatures.</title>
        <authorList>
            <person name="Alves R.J.E."/>
            <person name="Kerou M."/>
            <person name="Zappe A."/>
            <person name="Bittner R."/>
            <person name="Abby S.S."/>
            <person name="Schmidt H.A."/>
            <person name="Pfeifer K."/>
            <person name="Schleper C."/>
        </authorList>
    </citation>
    <scope>NUCLEOTIDE SEQUENCE [LARGE SCALE GENOMIC DNA]</scope>
    <source>
        <strain evidence="3 4">Kfb</strain>
    </source>
</reference>
<accession>A0A557SSK9</accession>
<dbReference type="Proteomes" id="UP000315289">
    <property type="component" value="Unassembled WGS sequence"/>
</dbReference>
<dbReference type="GO" id="GO:0000463">
    <property type="term" value="P:maturation of LSU-rRNA from tricistronic rRNA transcript (SSU-rRNA, 5.8S rRNA, LSU-rRNA)"/>
    <property type="evidence" value="ECO:0007669"/>
    <property type="project" value="TreeGrafter"/>
</dbReference>
<proteinExistence type="inferred from homology"/>
<keyword evidence="3" id="KW-0689">Ribosomal protein</keyword>
<gene>
    <name evidence="3" type="primary">rpl30p</name>
    <name evidence="3" type="ORF">NARC_140052</name>
</gene>
<organism evidence="3 4">
    <name type="scientific">Candidatus Nitrosocosmicus arcticus</name>
    <dbReference type="NCBI Taxonomy" id="2035267"/>
    <lineage>
        <taxon>Archaea</taxon>
        <taxon>Nitrososphaerota</taxon>
        <taxon>Nitrososphaeria</taxon>
        <taxon>Nitrososphaerales</taxon>
        <taxon>Nitrososphaeraceae</taxon>
        <taxon>Candidatus Nitrosocosmicus</taxon>
    </lineage>
</organism>
<dbReference type="InterPro" id="IPR016082">
    <property type="entry name" value="Ribosomal_uL30_ferredoxin-like"/>
</dbReference>
<dbReference type="GO" id="GO:0022625">
    <property type="term" value="C:cytosolic large ribosomal subunit"/>
    <property type="evidence" value="ECO:0007669"/>
    <property type="project" value="TreeGrafter"/>
</dbReference>
<comment type="caution">
    <text evidence="3">The sequence shown here is derived from an EMBL/GenBank/DDBJ whole genome shotgun (WGS) entry which is preliminary data.</text>
</comment>
<evidence type="ECO:0000259" key="2">
    <source>
        <dbReference type="Pfam" id="PF00327"/>
    </source>
</evidence>